<gene>
    <name evidence="2" type="ORF">C943_04164</name>
</gene>
<dbReference type="InParanoid" id="M7X8X8"/>
<dbReference type="RefSeq" id="WP_008625909.1">
    <property type="nucleotide sequence ID" value="NZ_AMZY02000008.1"/>
</dbReference>
<reference evidence="2" key="1">
    <citation type="submission" date="2013-01" db="EMBL/GenBank/DDBJ databases">
        <title>Genome assembly of Mariniradius saccharolyticus AK6.</title>
        <authorList>
            <person name="Vaidya B."/>
            <person name="Khatri I."/>
            <person name="Tanuku N.R.S."/>
            <person name="Subramanian S."/>
            <person name="Pinnaka A."/>
        </authorList>
    </citation>
    <scope>NUCLEOTIDE SEQUENCE [LARGE SCALE GENOMIC DNA]</scope>
    <source>
        <strain evidence="2">AK6</strain>
    </source>
</reference>
<comment type="caution">
    <text evidence="2">The sequence shown here is derived from an EMBL/GenBank/DDBJ whole genome shotgun (WGS) entry which is preliminary data.</text>
</comment>
<evidence type="ECO:0000259" key="1">
    <source>
        <dbReference type="Pfam" id="PF07728"/>
    </source>
</evidence>
<dbReference type="GO" id="GO:0005524">
    <property type="term" value="F:ATP binding"/>
    <property type="evidence" value="ECO:0007669"/>
    <property type="project" value="InterPro"/>
</dbReference>
<dbReference type="InterPro" id="IPR011704">
    <property type="entry name" value="ATPase_dyneun-rel_AAA"/>
</dbReference>
<dbReference type="PANTHER" id="PTHR37291">
    <property type="entry name" value="5-METHYLCYTOSINE-SPECIFIC RESTRICTION ENZYME B"/>
    <property type="match status" value="1"/>
</dbReference>
<dbReference type="Gene3D" id="3.40.50.300">
    <property type="entry name" value="P-loop containing nucleotide triphosphate hydrolases"/>
    <property type="match status" value="2"/>
</dbReference>
<evidence type="ECO:0000313" key="2">
    <source>
        <dbReference type="EMBL" id="EMS33845.1"/>
    </source>
</evidence>
<dbReference type="Proteomes" id="UP000010953">
    <property type="component" value="Unassembled WGS sequence"/>
</dbReference>
<protein>
    <recommendedName>
        <fullName evidence="1">ATPase dynein-related AAA domain-containing protein</fullName>
    </recommendedName>
</protein>
<feature type="domain" description="ATPase dynein-related AAA" evidence="1">
    <location>
        <begin position="653"/>
        <end position="741"/>
    </location>
</feature>
<dbReference type="InterPro" id="IPR027417">
    <property type="entry name" value="P-loop_NTPase"/>
</dbReference>
<proteinExistence type="predicted"/>
<dbReference type="SUPFAM" id="SSF52540">
    <property type="entry name" value="P-loop containing nucleoside triphosphate hydrolases"/>
    <property type="match status" value="1"/>
</dbReference>
<dbReference type="PANTHER" id="PTHR37291:SF1">
    <property type="entry name" value="TYPE IV METHYL-DIRECTED RESTRICTION ENZYME ECOKMCRB SUBUNIT"/>
    <property type="match status" value="1"/>
</dbReference>
<evidence type="ECO:0000313" key="3">
    <source>
        <dbReference type="Proteomes" id="UP000010953"/>
    </source>
</evidence>
<dbReference type="eggNOG" id="COG1401">
    <property type="taxonomic scope" value="Bacteria"/>
</dbReference>
<name>M7X8X8_9BACT</name>
<keyword evidence="3" id="KW-1185">Reference proteome</keyword>
<dbReference type="EMBL" id="AMZY02000008">
    <property type="protein sequence ID" value="EMS33845.1"/>
    <property type="molecule type" value="Genomic_DNA"/>
</dbReference>
<dbReference type="AlphaFoldDB" id="M7X8X8"/>
<sequence length="877" mass="100489">MKNTDHFFEVFNNYKTTETYKEREGQKAIIPIFRQILSEALTIVPFTNQILTDLIQIFKYNCSDETFDKKLEALVLDEGKRKAILDAATEHYVHGFTNAGKTGIVGLTDQELQTVQEFLLNAFKVKSVAQAKQLVREYEGKNVPKVKRGVYSPWLFYINPSLFPIFNNSYKNFIEWYGLPNDYEGIIEPLHKLKSLVGESDFSHIDQVAHAFTSDGKLFLPNTLNLNGRSIYKISHGSLIFDKKFNNEALIKVVNENNWITLSRYTSKGQGEKFANELKIGDYVYLCYGGNIIKWVGRVKSGVKEFDESVANLFGSDKGDWFYREVEPLYFPKQESLIGLKDEKSQIMPSGYSTFKKINPSQLDSINKLLFLPYFNLTVVEDSTTDEIEEEFENEIEEMEEKPTSNHPLNLILFGPPGTGKTYSTIDISLKIVDGKVPDSRIEAKKRFAALQTQKRVFFNTFHQNMSYEDFIEGIKPVQAEDEDSFLKYEVQDGLFMQACVEATYNFYIKNNKSDQMVEQLMDFNALYDLLFDEVSGGRVKEIKTVSNAILEISVTAQGNFAIIHKGRERPYTVSKERLSKIYEVYPDPDAMNNIHECIRGVIGGSNSTAYWAVLNQISSYRDKNRSQSNFNAKTLTYGDKKKIVQSIWEKRSTEVVNNDQSEPFVFIIDEINRGNVSQIFGELITLIESDKRIGKDEVIFVDLPYSKSAFAVPPNLFIVGTMNTADRSVEALDTALRRRFSFKAMLPEPEKLSKDCEGIDLEILLKTINKRLEILKDPDHTIGHAWLWDISKFEDLKKVYADKVLPLLQEFFYNDYEKLGLVLGDAFFQEPQQVSSNLFAKFSQGNGLASQYESVVKYKLKSIDNLTVEDFQSLYS</sequence>
<accession>M7X8X8</accession>
<dbReference type="STRING" id="1239962.C943_04164"/>
<dbReference type="GO" id="GO:0016887">
    <property type="term" value="F:ATP hydrolysis activity"/>
    <property type="evidence" value="ECO:0007669"/>
    <property type="project" value="InterPro"/>
</dbReference>
<organism evidence="2 3">
    <name type="scientific">Mariniradius saccharolyticus AK6</name>
    <dbReference type="NCBI Taxonomy" id="1239962"/>
    <lineage>
        <taxon>Bacteria</taxon>
        <taxon>Pseudomonadati</taxon>
        <taxon>Bacteroidota</taxon>
        <taxon>Cytophagia</taxon>
        <taxon>Cytophagales</taxon>
        <taxon>Cyclobacteriaceae</taxon>
        <taxon>Mariniradius</taxon>
    </lineage>
</organism>
<dbReference type="Pfam" id="PF07728">
    <property type="entry name" value="AAA_5"/>
    <property type="match status" value="1"/>
</dbReference>
<dbReference type="InterPro" id="IPR052934">
    <property type="entry name" value="Methyl-DNA_Rec/Restrict_Enz"/>
</dbReference>